<reference evidence="2 3" key="1">
    <citation type="submission" date="2020-02" db="EMBL/GenBank/DDBJ databases">
        <title>Paenibacillus sp. nov., isolated from rhizosphere soil of tomato.</title>
        <authorList>
            <person name="Weon H.-Y."/>
            <person name="Lee S.A."/>
        </authorList>
    </citation>
    <scope>NUCLEOTIDE SEQUENCE [LARGE SCALE GENOMIC DNA]</scope>
    <source>
        <strain evidence="2 3">14171R-81</strain>
    </source>
</reference>
<dbReference type="Proteomes" id="UP000479114">
    <property type="component" value="Chromosome"/>
</dbReference>
<proteinExistence type="predicted"/>
<evidence type="ECO:0000256" key="1">
    <source>
        <dbReference type="SAM" id="Phobius"/>
    </source>
</evidence>
<protein>
    <submittedName>
        <fullName evidence="2">Uncharacterized protein</fullName>
    </submittedName>
</protein>
<dbReference type="RefSeq" id="WP_162641898.1">
    <property type="nucleotide sequence ID" value="NZ_CP048286.1"/>
</dbReference>
<accession>A0A6C0P1D9</accession>
<dbReference type="KEGG" id="prz:GZH47_17120"/>
<gene>
    <name evidence="2" type="ORF">GZH47_17120</name>
</gene>
<dbReference type="EMBL" id="CP048286">
    <property type="protein sequence ID" value="QHW32360.1"/>
    <property type="molecule type" value="Genomic_DNA"/>
</dbReference>
<keyword evidence="3" id="KW-1185">Reference proteome</keyword>
<keyword evidence="1" id="KW-1133">Transmembrane helix</keyword>
<organism evidence="2 3">
    <name type="scientific">Paenibacillus rhizovicinus</name>
    <dbReference type="NCBI Taxonomy" id="2704463"/>
    <lineage>
        <taxon>Bacteria</taxon>
        <taxon>Bacillati</taxon>
        <taxon>Bacillota</taxon>
        <taxon>Bacilli</taxon>
        <taxon>Bacillales</taxon>
        <taxon>Paenibacillaceae</taxon>
        <taxon>Paenibacillus</taxon>
    </lineage>
</organism>
<feature type="transmembrane region" description="Helical" evidence="1">
    <location>
        <begin position="7"/>
        <end position="26"/>
    </location>
</feature>
<keyword evidence="1" id="KW-0472">Membrane</keyword>
<evidence type="ECO:0000313" key="3">
    <source>
        <dbReference type="Proteomes" id="UP000479114"/>
    </source>
</evidence>
<sequence length="98" mass="10712">MEKGSQRYKVIIPIVVVIGFVLLLAIPAPTPELAVRKDLLLSFHPVKAVSARVTEGSIKNDPQYGDLYYASNAEASFIYVKKLKLGFGWYVASKGTGP</sequence>
<dbReference type="AlphaFoldDB" id="A0A6C0P1D9"/>
<evidence type="ECO:0000313" key="2">
    <source>
        <dbReference type="EMBL" id="QHW32360.1"/>
    </source>
</evidence>
<keyword evidence="1" id="KW-0812">Transmembrane</keyword>
<name>A0A6C0P1D9_9BACL</name>